<gene>
    <name evidence="1" type="ORF">SAMN02745217_01268</name>
</gene>
<protein>
    <submittedName>
        <fullName evidence="1">Uncharacterized protein</fullName>
    </submittedName>
</protein>
<dbReference type="RefSeq" id="WP_073588019.1">
    <property type="nucleotide sequence ID" value="NZ_FRFD01000004.1"/>
</dbReference>
<dbReference type="Proteomes" id="UP000184612">
    <property type="component" value="Unassembled WGS sequence"/>
</dbReference>
<sequence length="122" mass="13316">MERTQLLFRTWPGSQTLGAGTTTNLTSDHPHGIAVFNFPIIRVVFNNRVSSGSPVKFKIILIQDRERIGILDTITVNPGASVTEIYDVPGLCLAIDATNNGTIDSYVDAFIYGFGPVTDRNC</sequence>
<evidence type="ECO:0000313" key="2">
    <source>
        <dbReference type="Proteomes" id="UP000184612"/>
    </source>
</evidence>
<dbReference type="AlphaFoldDB" id="A0A1M7Y3G1"/>
<dbReference type="OrthoDB" id="2970144at2"/>
<organism evidence="1 2">
    <name type="scientific">Anaerocolumna xylanovorans DSM 12503</name>
    <dbReference type="NCBI Taxonomy" id="1121345"/>
    <lineage>
        <taxon>Bacteria</taxon>
        <taxon>Bacillati</taxon>
        <taxon>Bacillota</taxon>
        <taxon>Clostridia</taxon>
        <taxon>Lachnospirales</taxon>
        <taxon>Lachnospiraceae</taxon>
        <taxon>Anaerocolumna</taxon>
    </lineage>
</organism>
<dbReference type="EMBL" id="FRFD01000004">
    <property type="protein sequence ID" value="SHO46724.1"/>
    <property type="molecule type" value="Genomic_DNA"/>
</dbReference>
<reference evidence="1 2" key="1">
    <citation type="submission" date="2016-12" db="EMBL/GenBank/DDBJ databases">
        <authorList>
            <person name="Song W.-J."/>
            <person name="Kurnit D.M."/>
        </authorList>
    </citation>
    <scope>NUCLEOTIDE SEQUENCE [LARGE SCALE GENOMIC DNA]</scope>
    <source>
        <strain evidence="1 2">DSM 12503</strain>
    </source>
</reference>
<evidence type="ECO:0000313" key="1">
    <source>
        <dbReference type="EMBL" id="SHO46724.1"/>
    </source>
</evidence>
<name>A0A1M7Y3G1_9FIRM</name>
<keyword evidence="2" id="KW-1185">Reference proteome</keyword>
<accession>A0A1M7Y3G1</accession>
<proteinExistence type="predicted"/>